<accession>W1PUX2</accession>
<evidence type="ECO:0000256" key="3">
    <source>
        <dbReference type="ARBA" id="ARBA00023125"/>
    </source>
</evidence>
<dbReference type="PANTHER" id="PTHR31677">
    <property type="entry name" value="AP2 DOMAIN CLASS TRANSCRIPTION FACTOR"/>
    <property type="match status" value="1"/>
</dbReference>
<keyword evidence="9" id="KW-1185">Reference proteome</keyword>
<protein>
    <recommendedName>
        <fullName evidence="7">AP2/ERF domain-containing protein</fullName>
    </recommendedName>
</protein>
<keyword evidence="5" id="KW-0539">Nucleus</keyword>
<dbReference type="GO" id="GO:0003700">
    <property type="term" value="F:DNA-binding transcription factor activity"/>
    <property type="evidence" value="ECO:0007669"/>
    <property type="project" value="InterPro"/>
</dbReference>
<sequence>MDECKSHHHDSTSPCCLKGKKPAAKDPSTAARYRGVRRRPWGRYAAEIRDPQSKERRWLGTFDTAEEAACAYDYAARAMRGVKARTNFNYPNTPDFPFHFQSFPSKAPPPPLPLPLPLPPRRYDWLASSSSNGGNRLSTSIEKNQIDMMLLQGFVSGYNVAPKTEAGNLFSGDFSSCLPQPISRPESLNLPFLEEPVCEAKVEEARKLPEFDDFSVESPDSGLLQEVIHQFFPKKSPDEKFGRNLSNIEDAAGFRGSDVEEEVIKGLESDHLSMYLDLQRQLQEGGMDKNVVGCDGGFCSQAMGVGGYPAVTEGMMEELIRCPALLDLFASKLQNL</sequence>
<dbReference type="EMBL" id="KI392567">
    <property type="protein sequence ID" value="ERN13817.1"/>
    <property type="molecule type" value="Genomic_DNA"/>
</dbReference>
<evidence type="ECO:0000259" key="7">
    <source>
        <dbReference type="PROSITE" id="PS51032"/>
    </source>
</evidence>
<evidence type="ECO:0000313" key="9">
    <source>
        <dbReference type="Proteomes" id="UP000017836"/>
    </source>
</evidence>
<feature type="domain" description="AP2/ERF" evidence="7">
    <location>
        <begin position="32"/>
        <end position="89"/>
    </location>
</feature>
<evidence type="ECO:0000256" key="2">
    <source>
        <dbReference type="ARBA" id="ARBA00023015"/>
    </source>
</evidence>
<proteinExistence type="predicted"/>
<evidence type="ECO:0000256" key="5">
    <source>
        <dbReference type="ARBA" id="ARBA00023242"/>
    </source>
</evidence>
<dbReference type="GO" id="GO:0005634">
    <property type="term" value="C:nucleus"/>
    <property type="evidence" value="ECO:0007669"/>
    <property type="project" value="UniProtKB-SubCell"/>
</dbReference>
<dbReference type="InterPro" id="IPR016177">
    <property type="entry name" value="DNA-bd_dom_sf"/>
</dbReference>
<dbReference type="FunFam" id="3.30.730.10:FF:000001">
    <property type="entry name" value="Ethylene-responsive transcription factor 2"/>
    <property type="match status" value="1"/>
</dbReference>
<dbReference type="eggNOG" id="ENOG502S3GJ">
    <property type="taxonomic scope" value="Eukaryota"/>
</dbReference>
<keyword evidence="2" id="KW-0805">Transcription regulation</keyword>
<dbReference type="Gramene" id="ERN13817">
    <property type="protein sequence ID" value="ERN13817"/>
    <property type="gene ID" value="AMTR_s00049p00214620"/>
</dbReference>
<dbReference type="Pfam" id="PF00847">
    <property type="entry name" value="AP2"/>
    <property type="match status" value="1"/>
</dbReference>
<dbReference type="CDD" id="cd00018">
    <property type="entry name" value="AP2"/>
    <property type="match status" value="1"/>
</dbReference>
<keyword evidence="4" id="KW-0804">Transcription</keyword>
<evidence type="ECO:0000256" key="6">
    <source>
        <dbReference type="SAM" id="MobiDB-lite"/>
    </source>
</evidence>
<name>W1PUX2_AMBTC</name>
<organism evidence="8 9">
    <name type="scientific">Amborella trichopoda</name>
    <dbReference type="NCBI Taxonomy" id="13333"/>
    <lineage>
        <taxon>Eukaryota</taxon>
        <taxon>Viridiplantae</taxon>
        <taxon>Streptophyta</taxon>
        <taxon>Embryophyta</taxon>
        <taxon>Tracheophyta</taxon>
        <taxon>Spermatophyta</taxon>
        <taxon>Magnoliopsida</taxon>
        <taxon>Amborellales</taxon>
        <taxon>Amborellaceae</taxon>
        <taxon>Amborella</taxon>
    </lineage>
</organism>
<dbReference type="PROSITE" id="PS51032">
    <property type="entry name" value="AP2_ERF"/>
    <property type="match status" value="1"/>
</dbReference>
<dbReference type="InterPro" id="IPR001471">
    <property type="entry name" value="AP2/ERF_dom"/>
</dbReference>
<dbReference type="AlphaFoldDB" id="W1PUX2"/>
<dbReference type="Proteomes" id="UP000017836">
    <property type="component" value="Unassembled WGS sequence"/>
</dbReference>
<reference evidence="9" key="1">
    <citation type="journal article" date="2013" name="Science">
        <title>The Amborella genome and the evolution of flowering plants.</title>
        <authorList>
            <consortium name="Amborella Genome Project"/>
        </authorList>
    </citation>
    <scope>NUCLEOTIDE SEQUENCE [LARGE SCALE GENOMIC DNA]</scope>
</reference>
<comment type="subcellular location">
    <subcellularLocation>
        <location evidence="1">Nucleus</location>
    </subcellularLocation>
</comment>
<dbReference type="SUPFAM" id="SSF54171">
    <property type="entry name" value="DNA-binding domain"/>
    <property type="match status" value="1"/>
</dbReference>
<evidence type="ECO:0000256" key="1">
    <source>
        <dbReference type="ARBA" id="ARBA00004123"/>
    </source>
</evidence>
<dbReference type="PRINTS" id="PR00367">
    <property type="entry name" value="ETHRSPELEMNT"/>
</dbReference>
<dbReference type="InterPro" id="IPR036955">
    <property type="entry name" value="AP2/ERF_dom_sf"/>
</dbReference>
<dbReference type="STRING" id="13333.W1PUX2"/>
<dbReference type="KEGG" id="atr:18442064"/>
<dbReference type="PANTHER" id="PTHR31677:SF245">
    <property type="entry name" value="ETHYLENE-RESPONSIVE TRANSCRIPTION FACTOR ESR1"/>
    <property type="match status" value="1"/>
</dbReference>
<dbReference type="Gene3D" id="3.30.730.10">
    <property type="entry name" value="AP2/ERF domain"/>
    <property type="match status" value="1"/>
</dbReference>
<dbReference type="OrthoDB" id="1902708at2759"/>
<dbReference type="SMART" id="SM00380">
    <property type="entry name" value="AP2"/>
    <property type="match status" value="1"/>
</dbReference>
<dbReference type="GO" id="GO:0003677">
    <property type="term" value="F:DNA binding"/>
    <property type="evidence" value="ECO:0007669"/>
    <property type="project" value="UniProtKB-KW"/>
</dbReference>
<dbReference type="HOGENOM" id="CLU_043467_0_0_1"/>
<keyword evidence="3" id="KW-0238">DNA-binding</keyword>
<feature type="region of interest" description="Disordered" evidence="6">
    <location>
        <begin position="1"/>
        <end position="32"/>
    </location>
</feature>
<gene>
    <name evidence="8" type="ORF">AMTR_s00049p00214620</name>
</gene>
<evidence type="ECO:0000256" key="4">
    <source>
        <dbReference type="ARBA" id="ARBA00023163"/>
    </source>
</evidence>
<evidence type="ECO:0000313" key="8">
    <source>
        <dbReference type="EMBL" id="ERN13817.1"/>
    </source>
</evidence>